<name>A0A816ND15_9BILA</name>
<sequence>MSDKSQRTPLDSLLAQFTKSNTAGYQPQPQATASTYSQNTQKPTTTTTTTTTSNQIATKLSNTFQPLAPQLIDLKTFKATKLSNTFQPLAPQLIDLKTFKGFKFVTLDGLVIETRSVYDEISGTYKWEMCESQEDRCIDFIRNKCTNKRTFFISSGGLGKSVIPKIHELPQVYAIYIYCADVIFHQEWASKFSKIRVVCNDDDKVLLPQLAVDVAQANVDWGNALVTEGNRAAAKEKFEKALANLTKYARNPDENMIHQIIRKLDELK</sequence>
<feature type="compositionally biased region" description="Polar residues" evidence="1">
    <location>
        <begin position="21"/>
        <end position="43"/>
    </location>
</feature>
<evidence type="ECO:0000313" key="3">
    <source>
        <dbReference type="Proteomes" id="UP000663856"/>
    </source>
</evidence>
<gene>
    <name evidence="2" type="ORF">WKI299_LOCUS6220</name>
</gene>
<comment type="caution">
    <text evidence="2">The sequence shown here is derived from an EMBL/GenBank/DDBJ whole genome shotgun (WGS) entry which is preliminary data.</text>
</comment>
<dbReference type="EMBL" id="CAJNRF010001796">
    <property type="protein sequence ID" value="CAF2027613.1"/>
    <property type="molecule type" value="Genomic_DNA"/>
</dbReference>
<dbReference type="Proteomes" id="UP000663856">
    <property type="component" value="Unassembled WGS sequence"/>
</dbReference>
<evidence type="ECO:0000313" key="2">
    <source>
        <dbReference type="EMBL" id="CAF2027613.1"/>
    </source>
</evidence>
<organism evidence="2 3">
    <name type="scientific">Rotaria magnacalcarata</name>
    <dbReference type="NCBI Taxonomy" id="392030"/>
    <lineage>
        <taxon>Eukaryota</taxon>
        <taxon>Metazoa</taxon>
        <taxon>Spiralia</taxon>
        <taxon>Gnathifera</taxon>
        <taxon>Rotifera</taxon>
        <taxon>Eurotatoria</taxon>
        <taxon>Bdelloidea</taxon>
        <taxon>Philodinida</taxon>
        <taxon>Philodinidae</taxon>
        <taxon>Rotaria</taxon>
    </lineage>
</organism>
<proteinExistence type="predicted"/>
<accession>A0A816ND15</accession>
<reference evidence="2" key="1">
    <citation type="submission" date="2021-02" db="EMBL/GenBank/DDBJ databases">
        <authorList>
            <person name="Nowell W R."/>
        </authorList>
    </citation>
    <scope>NUCLEOTIDE SEQUENCE</scope>
</reference>
<feature type="region of interest" description="Disordered" evidence="1">
    <location>
        <begin position="21"/>
        <end position="53"/>
    </location>
</feature>
<dbReference type="AlphaFoldDB" id="A0A816ND15"/>
<evidence type="ECO:0000256" key="1">
    <source>
        <dbReference type="SAM" id="MobiDB-lite"/>
    </source>
</evidence>
<protein>
    <submittedName>
        <fullName evidence="2">Uncharacterized protein</fullName>
    </submittedName>
</protein>